<protein>
    <submittedName>
        <fullName evidence="4">NADH:flavin oxidoreductase</fullName>
    </submittedName>
</protein>
<dbReference type="RefSeq" id="WP_123449726.1">
    <property type="nucleotide sequence ID" value="NZ_MOBX01000013.1"/>
</dbReference>
<dbReference type="Pfam" id="PF00724">
    <property type="entry name" value="Oxidored_FMN"/>
    <property type="match status" value="1"/>
</dbReference>
<dbReference type="InterPro" id="IPR013785">
    <property type="entry name" value="Aldolase_TIM"/>
</dbReference>
<dbReference type="InterPro" id="IPR001155">
    <property type="entry name" value="OxRdtase_FMN_N"/>
</dbReference>
<comment type="caution">
    <text evidence="4">The sequence shown here is derived from an EMBL/GenBank/DDBJ whole genome shotgun (WGS) entry which is preliminary data.</text>
</comment>
<evidence type="ECO:0000256" key="2">
    <source>
        <dbReference type="ARBA" id="ARBA00023002"/>
    </source>
</evidence>
<dbReference type="CDD" id="cd04735">
    <property type="entry name" value="OYE_like_4_FMN"/>
    <property type="match status" value="1"/>
</dbReference>
<organism evidence="4 5">
    <name type="scientific">Pseudomonas fluorescens</name>
    <dbReference type="NCBI Taxonomy" id="294"/>
    <lineage>
        <taxon>Bacteria</taxon>
        <taxon>Pseudomonadati</taxon>
        <taxon>Pseudomonadota</taxon>
        <taxon>Gammaproteobacteria</taxon>
        <taxon>Pseudomonadales</taxon>
        <taxon>Pseudomonadaceae</taxon>
        <taxon>Pseudomonas</taxon>
    </lineage>
</organism>
<gene>
    <name evidence="4" type="ORF">BK670_10205</name>
</gene>
<evidence type="ECO:0000256" key="1">
    <source>
        <dbReference type="ARBA" id="ARBA00022630"/>
    </source>
</evidence>
<reference evidence="4 5" key="1">
    <citation type="submission" date="2016-10" db="EMBL/GenBank/DDBJ databases">
        <title>Comparative genome analysis of multiple Pseudomonas spp. focuses on biocontrol and plant growth promoting traits.</title>
        <authorList>
            <person name="Tao X.-Y."/>
            <person name="Taylor C.G."/>
        </authorList>
    </citation>
    <scope>NUCLEOTIDE SEQUENCE [LARGE SCALE GENOMIC DNA]</scope>
    <source>
        <strain evidence="4 5">28B5</strain>
    </source>
</reference>
<dbReference type="Gene3D" id="3.20.20.70">
    <property type="entry name" value="Aldolase class I"/>
    <property type="match status" value="1"/>
</dbReference>
<dbReference type="PANTHER" id="PTHR43656:SF2">
    <property type="entry name" value="BINDING OXIDOREDUCTASE, PUTATIVE (AFU_ORTHOLOGUE AFUA_2G08260)-RELATED"/>
    <property type="match status" value="1"/>
</dbReference>
<dbReference type="GO" id="GO:0010181">
    <property type="term" value="F:FMN binding"/>
    <property type="evidence" value="ECO:0007669"/>
    <property type="project" value="InterPro"/>
</dbReference>
<evidence type="ECO:0000313" key="5">
    <source>
        <dbReference type="Proteomes" id="UP000285378"/>
    </source>
</evidence>
<name>A0A423MBD5_PSEFL</name>
<accession>A0A423MBD5</accession>
<dbReference type="GO" id="GO:0016491">
    <property type="term" value="F:oxidoreductase activity"/>
    <property type="evidence" value="ECO:0007669"/>
    <property type="project" value="UniProtKB-KW"/>
</dbReference>
<dbReference type="Proteomes" id="UP000285378">
    <property type="component" value="Unassembled WGS sequence"/>
</dbReference>
<dbReference type="InterPro" id="IPR051799">
    <property type="entry name" value="NADH_flavin_oxidoreductase"/>
</dbReference>
<keyword evidence="1" id="KW-0285">Flavoprotein</keyword>
<feature type="domain" description="NADH:flavin oxidoreductase/NADH oxidase N-terminal" evidence="3">
    <location>
        <begin position="7"/>
        <end position="340"/>
    </location>
</feature>
<dbReference type="SUPFAM" id="SSF51395">
    <property type="entry name" value="FMN-linked oxidoreductases"/>
    <property type="match status" value="1"/>
</dbReference>
<proteinExistence type="predicted"/>
<keyword evidence="2" id="KW-0560">Oxidoreductase</keyword>
<dbReference type="EMBL" id="MOBX01000013">
    <property type="protein sequence ID" value="RON80575.1"/>
    <property type="molecule type" value="Genomic_DNA"/>
</dbReference>
<dbReference type="PANTHER" id="PTHR43656">
    <property type="entry name" value="BINDING OXIDOREDUCTASE, PUTATIVE (AFU_ORTHOLOGUE AFUA_2G08260)-RELATED"/>
    <property type="match status" value="1"/>
</dbReference>
<evidence type="ECO:0000313" key="4">
    <source>
        <dbReference type="EMBL" id="RON80575.1"/>
    </source>
</evidence>
<dbReference type="OrthoDB" id="8523426at2"/>
<sequence length="377" mass="40652">MNQVTRKVFEPFVFDNGIVLRNRVAMAPMTTWAGNADGTVSDEEVAYYQRRVNGVGLVITGCTHVLANGIGFTDEFAAFDDTFVPSLKRLAKAAKSGGATAVLQLFHAGNKAVLELVPDVVSASAVSIDAGAFSVSTTPRAMTPEEIHDVILAFGEATRRAIEAGFDGIELHGAHGFLIQNFFSPKFNQRDDEWGGSLENRLRFPLAVVHEVHRVIRAHADRPFLFGYRISPDESGENGLRIDDTCVLVDGLIESGIDYLHVSLGSVLETVPVDGQGDKTTAKVILDHVDGRTPVIAAGQIKTPRQAEEALELGLSLVAVGQGLVINPDWVELAEKGHDDQIQTALNPARVSQIAIPPKLWGVIEATTGWFKLQSAP</sequence>
<evidence type="ECO:0000259" key="3">
    <source>
        <dbReference type="Pfam" id="PF00724"/>
    </source>
</evidence>
<dbReference type="AlphaFoldDB" id="A0A423MBD5"/>